<dbReference type="NCBIfam" id="TIGR00059">
    <property type="entry name" value="L17"/>
    <property type="match status" value="1"/>
</dbReference>
<dbReference type="EMBL" id="PFNL01000062">
    <property type="protein sequence ID" value="PIZ47179.1"/>
    <property type="molecule type" value="Genomic_DNA"/>
</dbReference>
<dbReference type="GO" id="GO:0022625">
    <property type="term" value="C:cytosolic large ribosomal subunit"/>
    <property type="evidence" value="ECO:0007669"/>
    <property type="project" value="TreeGrafter"/>
</dbReference>
<dbReference type="Proteomes" id="UP000228920">
    <property type="component" value="Unassembled WGS sequence"/>
</dbReference>
<dbReference type="PANTHER" id="PTHR14413">
    <property type="entry name" value="RIBOSOMAL PROTEIN L17"/>
    <property type="match status" value="1"/>
</dbReference>
<dbReference type="GO" id="GO:0003735">
    <property type="term" value="F:structural constituent of ribosome"/>
    <property type="evidence" value="ECO:0007669"/>
    <property type="project" value="InterPro"/>
</dbReference>
<dbReference type="Pfam" id="PF01196">
    <property type="entry name" value="Ribosomal_L17"/>
    <property type="match status" value="1"/>
</dbReference>
<reference evidence="7" key="1">
    <citation type="submission" date="2017-09" db="EMBL/GenBank/DDBJ databases">
        <title>Depth-based differentiation of microbial function through sediment-hosted aquifers and enrichment of novel symbionts in the deep terrestrial subsurface.</title>
        <authorList>
            <person name="Probst A.J."/>
            <person name="Ladd B."/>
            <person name="Jarett J.K."/>
            <person name="Geller-Mcgrath D.E."/>
            <person name="Sieber C.M.K."/>
            <person name="Emerson J.B."/>
            <person name="Anantharaman K."/>
            <person name="Thomas B.C."/>
            <person name="Malmstrom R."/>
            <person name="Stieglmeier M."/>
            <person name="Klingl A."/>
            <person name="Woyke T."/>
            <person name="Ryan C.M."/>
            <person name="Banfield J.F."/>
        </authorList>
    </citation>
    <scope>NUCLEOTIDE SEQUENCE [LARGE SCALE GENOMIC DNA]</scope>
</reference>
<dbReference type="GO" id="GO:0006412">
    <property type="term" value="P:translation"/>
    <property type="evidence" value="ECO:0007669"/>
    <property type="project" value="UniProtKB-UniRule"/>
</dbReference>
<dbReference type="HAMAP" id="MF_01368">
    <property type="entry name" value="Ribosomal_bL17"/>
    <property type="match status" value="1"/>
</dbReference>
<evidence type="ECO:0000256" key="3">
    <source>
        <dbReference type="ARBA" id="ARBA00023274"/>
    </source>
</evidence>
<dbReference type="InterPro" id="IPR036373">
    <property type="entry name" value="Ribosomal_bL17_sf"/>
</dbReference>
<dbReference type="PANTHER" id="PTHR14413:SF16">
    <property type="entry name" value="LARGE RIBOSOMAL SUBUNIT PROTEIN BL17M"/>
    <property type="match status" value="1"/>
</dbReference>
<evidence type="ECO:0000256" key="2">
    <source>
        <dbReference type="ARBA" id="ARBA00022980"/>
    </source>
</evidence>
<protein>
    <recommendedName>
        <fullName evidence="4">Large ribosomal subunit protein bL17</fullName>
    </recommendedName>
</protein>
<evidence type="ECO:0000313" key="7">
    <source>
        <dbReference type="Proteomes" id="UP000228920"/>
    </source>
</evidence>
<evidence type="ECO:0000256" key="1">
    <source>
        <dbReference type="ARBA" id="ARBA00008777"/>
    </source>
</evidence>
<comment type="caution">
    <text evidence="6">The sequence shown here is derived from an EMBL/GenBank/DDBJ whole genome shotgun (WGS) entry which is preliminary data.</text>
</comment>
<sequence>MRKRKQQTKLSRSQSHRDALLRNLAQELIRHRRIVTTLPKAKALRPFVEPLVSQARTGGMNARRLVERELYDSSVIDMLMNDVAPLYVGRPGGYTRIIKLGARRGDGAEEAIIEFVAVAKTEKNIKTHDTVN</sequence>
<dbReference type="InterPro" id="IPR000456">
    <property type="entry name" value="Ribosomal_bL17"/>
</dbReference>
<comment type="similarity">
    <text evidence="1 4 5">Belongs to the bacterial ribosomal protein bL17 family.</text>
</comment>
<dbReference type="SUPFAM" id="SSF64263">
    <property type="entry name" value="Prokaryotic ribosomal protein L17"/>
    <property type="match status" value="1"/>
</dbReference>
<evidence type="ECO:0000313" key="6">
    <source>
        <dbReference type="EMBL" id="PIZ47179.1"/>
    </source>
</evidence>
<dbReference type="AlphaFoldDB" id="A0A2M7TK95"/>
<name>A0A2M7TK95_UNCKA</name>
<keyword evidence="2 4" id="KW-0689">Ribosomal protein</keyword>
<dbReference type="Gene3D" id="3.90.1030.10">
    <property type="entry name" value="Ribosomal protein L17"/>
    <property type="match status" value="1"/>
</dbReference>
<evidence type="ECO:0000256" key="5">
    <source>
        <dbReference type="RuleBase" id="RU000660"/>
    </source>
</evidence>
<proteinExistence type="inferred from homology"/>
<organism evidence="6 7">
    <name type="scientific">candidate division WWE3 bacterium CG_4_10_14_0_2_um_filter_41_14</name>
    <dbReference type="NCBI Taxonomy" id="1975072"/>
    <lineage>
        <taxon>Bacteria</taxon>
        <taxon>Katanobacteria</taxon>
    </lineage>
</organism>
<gene>
    <name evidence="4" type="primary">rplQ</name>
    <name evidence="6" type="ORF">COY32_02130</name>
</gene>
<keyword evidence="3 4" id="KW-0687">Ribonucleoprotein</keyword>
<comment type="subunit">
    <text evidence="4">Part of the 50S ribosomal subunit. Contacts protein L32.</text>
</comment>
<accession>A0A2M7TK95</accession>
<evidence type="ECO:0000256" key="4">
    <source>
        <dbReference type="HAMAP-Rule" id="MF_01368"/>
    </source>
</evidence>